<dbReference type="InterPro" id="IPR004115">
    <property type="entry name" value="GAD-like_sf"/>
</dbReference>
<keyword evidence="8" id="KW-0808">Transferase</keyword>
<evidence type="ECO:0000256" key="2">
    <source>
        <dbReference type="ARBA" id="ARBA00022741"/>
    </source>
</evidence>
<dbReference type="Pfam" id="PF02934">
    <property type="entry name" value="GatB_N"/>
    <property type="match status" value="1"/>
</dbReference>
<proteinExistence type="inferred from homology"/>
<dbReference type="Proteomes" id="UP000183375">
    <property type="component" value="Unassembled WGS sequence"/>
</dbReference>
<dbReference type="PROSITE" id="PS01234">
    <property type="entry name" value="GATB"/>
    <property type="match status" value="1"/>
</dbReference>
<dbReference type="Pfam" id="PF02938">
    <property type="entry name" value="GAD"/>
    <property type="match status" value="1"/>
</dbReference>
<dbReference type="Gene3D" id="1.10.10.410">
    <property type="match status" value="1"/>
</dbReference>
<dbReference type="Pfam" id="PF02637">
    <property type="entry name" value="GatB_Yqey"/>
    <property type="match status" value="1"/>
</dbReference>
<comment type="caution">
    <text evidence="8">The sequence shown here is derived from an EMBL/GenBank/DDBJ whole genome shotgun (WGS) entry which is preliminary data.</text>
</comment>
<dbReference type="GO" id="GO:0005737">
    <property type="term" value="C:cytoplasm"/>
    <property type="evidence" value="ECO:0007669"/>
    <property type="project" value="InterPro"/>
</dbReference>
<dbReference type="Gene3D" id="3.30.1360.30">
    <property type="entry name" value="GAD-like domain"/>
    <property type="match status" value="1"/>
</dbReference>
<dbReference type="InterPro" id="IPR014746">
    <property type="entry name" value="Gln_synth/guanido_kin_cat_dom"/>
</dbReference>
<evidence type="ECO:0000259" key="7">
    <source>
        <dbReference type="SMART" id="SM00845"/>
    </source>
</evidence>
<keyword evidence="1 6" id="KW-0436">Ligase</keyword>
<name>A0A1J5TI31_9ARCH</name>
<comment type="similarity">
    <text evidence="6">Belongs to the GatB/GatE family. GatE subfamily.</text>
</comment>
<evidence type="ECO:0000256" key="4">
    <source>
        <dbReference type="ARBA" id="ARBA00022917"/>
    </source>
</evidence>
<comment type="catalytic activity">
    <reaction evidence="5 6">
        <text>L-glutamyl-tRNA(Gln) + L-glutamine + ATP + H2O = L-glutaminyl-tRNA(Gln) + L-glutamate + ADP + phosphate + H(+)</text>
        <dbReference type="Rhea" id="RHEA:17521"/>
        <dbReference type="Rhea" id="RHEA-COMP:9681"/>
        <dbReference type="Rhea" id="RHEA-COMP:9684"/>
        <dbReference type="ChEBI" id="CHEBI:15377"/>
        <dbReference type="ChEBI" id="CHEBI:15378"/>
        <dbReference type="ChEBI" id="CHEBI:29985"/>
        <dbReference type="ChEBI" id="CHEBI:30616"/>
        <dbReference type="ChEBI" id="CHEBI:43474"/>
        <dbReference type="ChEBI" id="CHEBI:58359"/>
        <dbReference type="ChEBI" id="CHEBI:78520"/>
        <dbReference type="ChEBI" id="CHEBI:78521"/>
        <dbReference type="ChEBI" id="CHEBI:456216"/>
    </reaction>
</comment>
<keyword evidence="2 6" id="KW-0547">Nucleotide-binding</keyword>
<comment type="function">
    <text evidence="6">Allows the formation of correctly charged Gln-tRNA(Gln) through the transamidation of misacylated Glu-tRNA(Gln) in organisms which lack glutaminyl-tRNA synthetase. The reaction takes place in the presence of glutamine and ATP through an activated gamma-phospho-Glu-tRNA(Gln). The GatDE system is specific for glutamate and does not act on aspartate.</text>
</comment>
<organism evidence="8 9">
    <name type="scientific">Marine Group III euryarchaeote CG-Epi4</name>
    <dbReference type="NCBI Taxonomy" id="1888998"/>
    <lineage>
        <taxon>Archaea</taxon>
        <taxon>Methanobacteriati</taxon>
        <taxon>Thermoplasmatota</taxon>
        <taxon>Thermoplasmata</taxon>
        <taxon>Candidatus Thermoprofundales</taxon>
    </lineage>
</organism>
<keyword evidence="4 6" id="KW-0648">Protein biosynthesis</keyword>
<dbReference type="InterPro" id="IPR018027">
    <property type="entry name" value="Asn/Gln_amidotransferase"/>
</dbReference>
<reference evidence="8 9" key="1">
    <citation type="submission" date="2016-08" db="EMBL/GenBank/DDBJ databases">
        <title>New Insights into Marine Group III Euryarchaeota, from dark to light.</title>
        <authorList>
            <person name="Haro-Moreno J.M."/>
            <person name="Rodriguez-Valera F."/>
            <person name="Lopez-Garcia P."/>
            <person name="Moreira D."/>
            <person name="Martin-Cuadrado A.B."/>
        </authorList>
    </citation>
    <scope>NUCLEOTIDE SEQUENCE [LARGE SCALE GENOMIC DNA]</scope>
    <source>
        <strain evidence="8">CG-Epi4</strain>
    </source>
</reference>
<dbReference type="HAMAP" id="MF_00588">
    <property type="entry name" value="GatE"/>
    <property type="match status" value="1"/>
</dbReference>
<evidence type="ECO:0000256" key="6">
    <source>
        <dbReference type="HAMAP-Rule" id="MF_00588"/>
    </source>
</evidence>
<gene>
    <name evidence="6" type="primary">gatE</name>
    <name evidence="8" type="ORF">BEU01_01575</name>
</gene>
<dbReference type="InterPro" id="IPR003789">
    <property type="entry name" value="Asn/Gln_tRNA_amidoTrase-B-like"/>
</dbReference>
<dbReference type="GO" id="GO:0070681">
    <property type="term" value="P:glutaminyl-tRNAGln biosynthesis via transamidation"/>
    <property type="evidence" value="ECO:0007669"/>
    <property type="project" value="TreeGrafter"/>
</dbReference>
<dbReference type="GO" id="GO:0004812">
    <property type="term" value="F:aminoacyl-tRNA ligase activity"/>
    <property type="evidence" value="ECO:0007669"/>
    <property type="project" value="InterPro"/>
</dbReference>
<evidence type="ECO:0000256" key="3">
    <source>
        <dbReference type="ARBA" id="ARBA00022840"/>
    </source>
</evidence>
<feature type="domain" description="Asn/Gln amidotransferase" evidence="7">
    <location>
        <begin position="443"/>
        <end position="573"/>
    </location>
</feature>
<dbReference type="SMART" id="SM00845">
    <property type="entry name" value="GatB_Yqey"/>
    <property type="match status" value="1"/>
</dbReference>
<protein>
    <recommendedName>
        <fullName evidence="6">Glutamyl-tRNA(Gln) amidotransferase subunit E</fullName>
        <shortName evidence="6">Glu-ADT subunit E</shortName>
        <ecNumber evidence="6">6.3.5.-</ecNumber>
    </recommendedName>
</protein>
<evidence type="ECO:0000256" key="1">
    <source>
        <dbReference type="ARBA" id="ARBA00022598"/>
    </source>
</evidence>
<evidence type="ECO:0000313" key="8">
    <source>
        <dbReference type="EMBL" id="OIR20602.1"/>
    </source>
</evidence>
<evidence type="ECO:0000313" key="9">
    <source>
        <dbReference type="Proteomes" id="UP000183375"/>
    </source>
</evidence>
<keyword evidence="3 6" id="KW-0067">ATP-binding</keyword>
<dbReference type="GO" id="GO:0006412">
    <property type="term" value="P:translation"/>
    <property type="evidence" value="ECO:0007669"/>
    <property type="project" value="UniProtKB-UniRule"/>
</dbReference>
<dbReference type="PANTHER" id="PTHR11659">
    <property type="entry name" value="GLUTAMYL-TRNA GLN AMIDOTRANSFERASE SUBUNIT B MITOCHONDRIAL AND PROKARYOTIC PET112-RELATED"/>
    <property type="match status" value="1"/>
</dbReference>
<dbReference type="GO" id="GO:0016740">
    <property type="term" value="F:transferase activity"/>
    <property type="evidence" value="ECO:0007669"/>
    <property type="project" value="UniProtKB-KW"/>
</dbReference>
<dbReference type="SUPFAM" id="SSF55931">
    <property type="entry name" value="Glutamine synthetase/guanido kinase"/>
    <property type="match status" value="1"/>
</dbReference>
<dbReference type="InterPro" id="IPR017958">
    <property type="entry name" value="Gln-tRNA_amidoTrfase_suB_CS"/>
</dbReference>
<dbReference type="InterPro" id="IPR004414">
    <property type="entry name" value="GatE"/>
</dbReference>
<dbReference type="SUPFAM" id="SSF89095">
    <property type="entry name" value="GatB/YqeY motif"/>
    <property type="match status" value="1"/>
</dbReference>
<dbReference type="InterPro" id="IPR029351">
    <property type="entry name" value="GAD_dom"/>
</dbReference>
<dbReference type="EMBL" id="MIYX01000021">
    <property type="protein sequence ID" value="OIR20602.1"/>
    <property type="molecule type" value="Genomic_DNA"/>
</dbReference>
<evidence type="ECO:0000256" key="5">
    <source>
        <dbReference type="ARBA" id="ARBA00047913"/>
    </source>
</evidence>
<dbReference type="NCBIfam" id="NF003107">
    <property type="entry name" value="PRK04028.1"/>
    <property type="match status" value="1"/>
</dbReference>
<dbReference type="AlphaFoldDB" id="A0A1J5TI31"/>
<dbReference type="InterPro" id="IPR023168">
    <property type="entry name" value="GatB_Yqey_C_2"/>
</dbReference>
<accession>A0A1J5TI31</accession>
<sequence length="577" mass="64969">MRVKKVALKAGLEIHQQLNSGKLFCNCDFNETGKDLLFKRKLHATSSEMGEVDIAAKTEQIKLFTYYNKSCNCLIYADEEPPRGPNKDAVKIALQFAKLVGAKAVEEMHFMRKVVVDGSNTSGFQRTGLIATGGNIEYDGKILELDQLCLEEDSCRHGDENHEYLLDRLGIPLLEITTKPQLNDSKDVQSAAKAIGRLLRACNVKRGLGTIRQDVNVSVNNGQRVELKGFQDLSSMPKVVENEVKRQTNLNKIEKGDIGRVTIVNDCFKNKKEFALALKIDNWKGILGNKNSPNNHVRMGKELANYAKRAGMKGIMHSDELPAYGIGDDETNKIKRTLKCKENDAFILMFGEEKKVENAMNLVIERIKTNGVPAEVRKVTPENLTTYLRPMPGASRMYPETDIAPLKISNIKVPKPETLDEREKNLPLNDEESKQLVNRDLDEQFNYLNNRYEQPKLISRILLHTLPQLKDNGKSIIISDLEKVLDLFKDGKLVKEGISNALIQSSNNEEIQINSGNVHNEVQEFVDNLIKDREKFIRERGMGAVGALMGPVMSEFRGKMDGGDINKMLMKKIKELL</sequence>
<dbReference type="EC" id="6.3.5.-" evidence="6"/>
<dbReference type="InterPro" id="IPR006075">
    <property type="entry name" value="Asn/Gln-tRNA_Trfase_suB/E_cat"/>
</dbReference>
<dbReference type="SUPFAM" id="SSF55261">
    <property type="entry name" value="GAD domain-like"/>
    <property type="match status" value="1"/>
</dbReference>
<dbReference type="NCBIfam" id="TIGR00134">
    <property type="entry name" value="gatE_arch"/>
    <property type="match status" value="1"/>
</dbReference>
<dbReference type="GO" id="GO:0050567">
    <property type="term" value="F:glutaminyl-tRNA synthase (glutamine-hydrolyzing) activity"/>
    <property type="evidence" value="ECO:0007669"/>
    <property type="project" value="UniProtKB-UniRule"/>
</dbReference>
<dbReference type="InterPro" id="IPR017959">
    <property type="entry name" value="Asn/Gln-tRNA_amidoTrfase_suB/E"/>
</dbReference>
<dbReference type="GO" id="GO:0005524">
    <property type="term" value="F:ATP binding"/>
    <property type="evidence" value="ECO:0007669"/>
    <property type="project" value="UniProtKB-KW"/>
</dbReference>
<dbReference type="PANTHER" id="PTHR11659:SF2">
    <property type="entry name" value="GLUTAMYL-TRNA(GLN) AMIDOTRANSFERASE SUBUNIT E"/>
    <property type="match status" value="1"/>
</dbReference>
<comment type="subunit">
    <text evidence="6">Heterodimer of GatD and GatE.</text>
</comment>